<dbReference type="RefSeq" id="WP_171154316.1">
    <property type="nucleotide sequence ID" value="NZ_JABENB010000001.1"/>
</dbReference>
<proteinExistence type="predicted"/>
<feature type="compositionally biased region" description="Basic residues" evidence="1">
    <location>
        <begin position="372"/>
        <end position="381"/>
    </location>
</feature>
<gene>
    <name evidence="3" type="ORF">HJ588_09490</name>
</gene>
<dbReference type="EMBL" id="JABENB010000001">
    <property type="protein sequence ID" value="NNG39502.1"/>
    <property type="molecule type" value="Genomic_DNA"/>
</dbReference>
<evidence type="ECO:0000259" key="2">
    <source>
        <dbReference type="SMART" id="SM00507"/>
    </source>
</evidence>
<dbReference type="AlphaFoldDB" id="A0A849ARY0"/>
<dbReference type="Proteomes" id="UP000557772">
    <property type="component" value="Unassembled WGS sequence"/>
</dbReference>
<dbReference type="CDD" id="cd00085">
    <property type="entry name" value="HNHc"/>
    <property type="match status" value="1"/>
</dbReference>
<comment type="caution">
    <text evidence="3">The sequence shown here is derived from an EMBL/GenBank/DDBJ whole genome shotgun (WGS) entry which is preliminary data.</text>
</comment>
<name>A0A849ARY0_9MICO</name>
<feature type="compositionally biased region" description="Low complexity" evidence="1">
    <location>
        <begin position="347"/>
        <end position="358"/>
    </location>
</feature>
<reference evidence="3 4" key="1">
    <citation type="submission" date="2020-05" db="EMBL/GenBank/DDBJ databases">
        <title>Flexivirga sp. ID2601S isolated from air conditioner.</title>
        <authorList>
            <person name="Kim D.H."/>
        </authorList>
    </citation>
    <scope>NUCLEOTIDE SEQUENCE [LARGE SCALE GENOMIC DNA]</scope>
    <source>
        <strain evidence="3 4">ID2601S</strain>
    </source>
</reference>
<feature type="region of interest" description="Disordered" evidence="1">
    <location>
        <begin position="327"/>
        <end position="385"/>
    </location>
</feature>
<evidence type="ECO:0000313" key="3">
    <source>
        <dbReference type="EMBL" id="NNG39502.1"/>
    </source>
</evidence>
<protein>
    <recommendedName>
        <fullName evidence="2">HNH nuclease domain-containing protein</fullName>
    </recommendedName>
</protein>
<feature type="compositionally biased region" description="Basic and acidic residues" evidence="1">
    <location>
        <begin position="232"/>
        <end position="241"/>
    </location>
</feature>
<feature type="compositionally biased region" description="Low complexity" evidence="1">
    <location>
        <begin position="205"/>
        <end position="224"/>
    </location>
</feature>
<evidence type="ECO:0000313" key="4">
    <source>
        <dbReference type="Proteomes" id="UP000557772"/>
    </source>
</evidence>
<dbReference type="InterPro" id="IPR003615">
    <property type="entry name" value="HNH_nuc"/>
</dbReference>
<feature type="compositionally biased region" description="Low complexity" evidence="1">
    <location>
        <begin position="16"/>
        <end position="25"/>
    </location>
</feature>
<feature type="region of interest" description="Disordered" evidence="1">
    <location>
        <begin position="586"/>
        <end position="610"/>
    </location>
</feature>
<feature type="region of interest" description="Disordered" evidence="1">
    <location>
        <begin position="1"/>
        <end position="25"/>
    </location>
</feature>
<evidence type="ECO:0000256" key="1">
    <source>
        <dbReference type="SAM" id="MobiDB-lite"/>
    </source>
</evidence>
<feature type="compositionally biased region" description="Acidic residues" evidence="1">
    <location>
        <begin position="601"/>
        <end position="610"/>
    </location>
</feature>
<organism evidence="3 4">
    <name type="scientific">Flexivirga aerilata</name>
    <dbReference type="NCBI Taxonomy" id="1656889"/>
    <lineage>
        <taxon>Bacteria</taxon>
        <taxon>Bacillati</taxon>
        <taxon>Actinomycetota</taxon>
        <taxon>Actinomycetes</taxon>
        <taxon>Micrococcales</taxon>
        <taxon>Dermacoccaceae</taxon>
        <taxon>Flexivirga</taxon>
    </lineage>
</organism>
<sequence>MTRRGAAGQPARQPESNAKSVAVAADSSYDASPGTAVFGAGDDTAADLLAPGDDTATHSDPLQAARDELSTICGQINDGHRRLIGLMRHVLADDLWAGAGIKSPEHWLTAFAGLTWSSAHDVVRIASRADDLPAMTSLIDDGRLTLGQAAVVAKYTPTGHDDDVAEFASYATVTQLRRTLTRYEFNVEKSAAATESPVADDPAHEAAGPASPAAETSTAESPAADGCLHNGEPGEAHRPDDATATTSAHLPSDTIDDPAAADLVDSVVNAALARAPGLFDPATAPPQLEMRYAAGRFHLTYHAPADIGALVEQAVLEAKDALFRVRDPRPEAASETAGRGDQIAAEPADAGIPTAPGTAGTGGPATPDSARVNHRSGRPRGQRASLGEAMTLLAQRSLDSGAPPGSSRSRRYRVYLHLDIDGNAWLNKGAAIPPALRNRMTCDGVVQPIWESDGRPVSVGRAQRIVPERTRRIIEDRDRGCRFPGCLTLHHLECHHLDHWIDGGPTDDDRLLMLCQFHHHEHHCGTFTMVGDPSRPNGVIFTARDGATIGPMRPAYGETPFRAKEFVSYAGPTNDTLHLAMVRFDPNRRAHPSSTERPPGDDDADPPAAS</sequence>
<dbReference type="SMART" id="SM00507">
    <property type="entry name" value="HNHc"/>
    <property type="match status" value="1"/>
</dbReference>
<accession>A0A849ARY0</accession>
<keyword evidence="4" id="KW-1185">Reference proteome</keyword>
<feature type="domain" description="HNH nuclease" evidence="2">
    <location>
        <begin position="469"/>
        <end position="520"/>
    </location>
</feature>
<feature type="region of interest" description="Disordered" evidence="1">
    <location>
        <begin position="192"/>
        <end position="257"/>
    </location>
</feature>